<keyword evidence="1" id="KW-0472">Membrane</keyword>
<protein>
    <recommendedName>
        <fullName evidence="3">Glycosyltransferase RgtA/B/C/D-like domain-containing protein</fullName>
    </recommendedName>
</protein>
<keyword evidence="1" id="KW-1133">Transmembrane helix</keyword>
<reference evidence="2" key="1">
    <citation type="submission" date="2018-05" db="EMBL/GenBank/DDBJ databases">
        <authorList>
            <person name="Lanie J.A."/>
            <person name="Ng W.-L."/>
            <person name="Kazmierczak K.M."/>
            <person name="Andrzejewski T.M."/>
            <person name="Davidsen T.M."/>
            <person name="Wayne K.J."/>
            <person name="Tettelin H."/>
            <person name="Glass J.I."/>
            <person name="Rusch D."/>
            <person name="Podicherti R."/>
            <person name="Tsui H.-C.T."/>
            <person name="Winkler M.E."/>
        </authorList>
    </citation>
    <scope>NUCLEOTIDE SEQUENCE</scope>
</reference>
<keyword evidence="1" id="KW-0812">Transmembrane</keyword>
<sequence>MLPLTRFRFILYSMGLAALCLFYYQDTIDLPLDTHDYETLIDNKLIREDFQLFFSSAKKQFTGRPVAEAIKFIVGLPFGDDTRPFHATNILLHIVNCILLAWLIKRITQDDHLAILTSVLFAVSPIHHQAIHHMSAM</sequence>
<feature type="transmembrane region" description="Helical" evidence="1">
    <location>
        <begin position="7"/>
        <end position="24"/>
    </location>
</feature>
<feature type="non-terminal residue" evidence="2">
    <location>
        <position position="137"/>
    </location>
</feature>
<dbReference type="AlphaFoldDB" id="A0A382Z3T3"/>
<evidence type="ECO:0008006" key="3">
    <source>
        <dbReference type="Google" id="ProtNLM"/>
    </source>
</evidence>
<dbReference type="EMBL" id="UINC01180763">
    <property type="protein sequence ID" value="SVD90121.1"/>
    <property type="molecule type" value="Genomic_DNA"/>
</dbReference>
<organism evidence="2">
    <name type="scientific">marine metagenome</name>
    <dbReference type="NCBI Taxonomy" id="408172"/>
    <lineage>
        <taxon>unclassified sequences</taxon>
        <taxon>metagenomes</taxon>
        <taxon>ecological metagenomes</taxon>
    </lineage>
</organism>
<name>A0A382Z3T3_9ZZZZ</name>
<evidence type="ECO:0000256" key="1">
    <source>
        <dbReference type="SAM" id="Phobius"/>
    </source>
</evidence>
<accession>A0A382Z3T3</accession>
<gene>
    <name evidence="2" type="ORF">METZ01_LOCUS442975</name>
</gene>
<evidence type="ECO:0000313" key="2">
    <source>
        <dbReference type="EMBL" id="SVD90121.1"/>
    </source>
</evidence>
<feature type="transmembrane region" description="Helical" evidence="1">
    <location>
        <begin position="85"/>
        <end position="104"/>
    </location>
</feature>
<proteinExistence type="predicted"/>